<keyword evidence="1" id="KW-0548">Nucleotidyltransferase</keyword>
<dbReference type="Pfam" id="PF03603">
    <property type="entry name" value="DNA_III_psi"/>
    <property type="match status" value="1"/>
</dbReference>
<dbReference type="EMBL" id="PHHA01000028">
    <property type="protein sequence ID" value="PJG84481.1"/>
    <property type="molecule type" value="Genomic_DNA"/>
</dbReference>
<protein>
    <recommendedName>
        <fullName evidence="1">DNA polymerase III subunit psi</fullName>
    </recommendedName>
</protein>
<dbReference type="PIRSF" id="PIRSF029225">
    <property type="entry name" value="DNA_pol_III_psi"/>
    <property type="match status" value="1"/>
</dbReference>
<evidence type="ECO:0000313" key="3">
    <source>
        <dbReference type="Proteomes" id="UP000229329"/>
    </source>
</evidence>
<dbReference type="OrthoDB" id="5682636at2"/>
<name>A0A2M8S000_9PAST</name>
<sequence length="141" mass="16234">MTRQDLLLQQMGITQWQLRKPEVLKGAVQVSVAENTRIIVISEHALNKSAVLFQDILHALNIHTDECLCLDFSQAQHLTTTNPLAYWLLSNNSEQIDSTLRFCHNSTAIWQSPDWADFQQDPQAKRALWQQIYHSLSDYDA</sequence>
<dbReference type="AlphaFoldDB" id="A0A2M8S000"/>
<comment type="function">
    <text evidence="1">Part of the beta sliding clamp loading complex, which hydrolyzes ATP to load the beta clamp onto primed DNA to form the DNA replication pre-initiation complex. DNA polymerase III is a complex, multichain enzyme responsible for most of the replicative synthesis in bacteria. This DNA polymerase also exhibits 3' to 5' exonuclease activity.</text>
</comment>
<gene>
    <name evidence="2" type="ORF">CVP05_10690</name>
</gene>
<dbReference type="GO" id="GO:0006260">
    <property type="term" value="P:DNA replication"/>
    <property type="evidence" value="ECO:0007669"/>
    <property type="project" value="UniProtKB-KW"/>
</dbReference>
<dbReference type="Gene3D" id="3.40.50.10220">
    <property type="entry name" value="DNA polymerase III, psi subunit"/>
    <property type="match status" value="1"/>
</dbReference>
<dbReference type="GO" id="GO:0003887">
    <property type="term" value="F:DNA-directed DNA polymerase activity"/>
    <property type="evidence" value="ECO:0007669"/>
    <property type="project" value="UniProtKB-KW"/>
</dbReference>
<keyword evidence="3" id="KW-1185">Reference proteome</keyword>
<dbReference type="SUPFAM" id="SSF102220">
    <property type="entry name" value="DNA polymerase III psi subunit"/>
    <property type="match status" value="1"/>
</dbReference>
<dbReference type="RefSeq" id="WP_100289560.1">
    <property type="nucleotide sequence ID" value="NZ_PHHA01000028.1"/>
</dbReference>
<evidence type="ECO:0000256" key="1">
    <source>
        <dbReference type="PIRNR" id="PIRNR029225"/>
    </source>
</evidence>
<keyword evidence="1" id="KW-0808">Transferase</keyword>
<keyword evidence="1" id="KW-0239">DNA-directed DNA polymerase</keyword>
<dbReference type="NCBIfam" id="NF005335">
    <property type="entry name" value="PRK06856.1-1"/>
    <property type="match status" value="1"/>
</dbReference>
<dbReference type="InterPro" id="IPR018382">
    <property type="entry name" value="DNA_pol_III_psi_subgr"/>
</dbReference>
<dbReference type="InterPro" id="IPR004615">
    <property type="entry name" value="DNA_pol_III_psi"/>
</dbReference>
<evidence type="ECO:0000313" key="2">
    <source>
        <dbReference type="EMBL" id="PJG84481.1"/>
    </source>
</evidence>
<dbReference type="Proteomes" id="UP000229329">
    <property type="component" value="Unassembled WGS sequence"/>
</dbReference>
<keyword evidence="1" id="KW-0235">DNA replication</keyword>
<dbReference type="NCBIfam" id="TIGR00664">
    <property type="entry name" value="DNA_III_psi"/>
    <property type="match status" value="1"/>
</dbReference>
<dbReference type="InterPro" id="IPR036654">
    <property type="entry name" value="DNA_pol_III_psi_sf"/>
</dbReference>
<comment type="caution">
    <text evidence="2">The sequence shown here is derived from an EMBL/GenBank/DDBJ whole genome shotgun (WGS) entry which is preliminary data.</text>
</comment>
<proteinExistence type="predicted"/>
<dbReference type="GO" id="GO:0008408">
    <property type="term" value="F:3'-5' exonuclease activity"/>
    <property type="evidence" value="ECO:0007669"/>
    <property type="project" value="InterPro"/>
</dbReference>
<organism evidence="2 3">
    <name type="scientific">Conservatibacter flavescens</name>
    <dbReference type="NCBI Taxonomy" id="28161"/>
    <lineage>
        <taxon>Bacteria</taxon>
        <taxon>Pseudomonadati</taxon>
        <taxon>Pseudomonadota</taxon>
        <taxon>Gammaproteobacteria</taxon>
        <taxon>Pasteurellales</taxon>
        <taxon>Pasteurellaceae</taxon>
        <taxon>Conservatibacter</taxon>
    </lineage>
</organism>
<accession>A0A2M8S000</accession>
<reference evidence="2 3" key="1">
    <citation type="submission" date="2017-11" db="EMBL/GenBank/DDBJ databases">
        <title>Reclassification of Bisgaard taxon 7 as Conservatibacter flavescens gen. nov., sp. nov.</title>
        <authorList>
            <person name="Christensen H."/>
        </authorList>
    </citation>
    <scope>NUCLEOTIDE SEQUENCE [LARGE SCALE GENOMIC DNA]</scope>
    <source>
        <strain evidence="2 3">7_4</strain>
    </source>
</reference>